<evidence type="ECO:0000313" key="1">
    <source>
        <dbReference type="EMBL" id="KAI3879877.1"/>
    </source>
</evidence>
<organism evidence="1 2">
    <name type="scientific">Papaver atlanticum</name>
    <dbReference type="NCBI Taxonomy" id="357466"/>
    <lineage>
        <taxon>Eukaryota</taxon>
        <taxon>Viridiplantae</taxon>
        <taxon>Streptophyta</taxon>
        <taxon>Embryophyta</taxon>
        <taxon>Tracheophyta</taxon>
        <taxon>Spermatophyta</taxon>
        <taxon>Magnoliopsida</taxon>
        <taxon>Ranunculales</taxon>
        <taxon>Papaveraceae</taxon>
        <taxon>Papaveroideae</taxon>
        <taxon>Papaver</taxon>
    </lineage>
</organism>
<dbReference type="Proteomes" id="UP001202328">
    <property type="component" value="Unassembled WGS sequence"/>
</dbReference>
<accession>A0AAD4XAW7</accession>
<dbReference type="EMBL" id="JAJJMB010012240">
    <property type="protein sequence ID" value="KAI3879877.1"/>
    <property type="molecule type" value="Genomic_DNA"/>
</dbReference>
<dbReference type="AlphaFoldDB" id="A0AAD4XAW7"/>
<comment type="caution">
    <text evidence="1">The sequence shown here is derived from an EMBL/GenBank/DDBJ whole genome shotgun (WGS) entry which is preliminary data.</text>
</comment>
<gene>
    <name evidence="1" type="ORF">MKW98_018116</name>
</gene>
<keyword evidence="2" id="KW-1185">Reference proteome</keyword>
<sequence length="49" mass="5876">IQIGGRHSESKILFFVSPALYFQVFRFEELYYSCCSCELTNATQRLRWH</sequence>
<evidence type="ECO:0000313" key="2">
    <source>
        <dbReference type="Proteomes" id="UP001202328"/>
    </source>
</evidence>
<reference evidence="1" key="1">
    <citation type="submission" date="2022-04" db="EMBL/GenBank/DDBJ databases">
        <title>A functionally conserved STORR gene fusion in Papaver species that diverged 16.8 million years ago.</title>
        <authorList>
            <person name="Catania T."/>
        </authorList>
    </citation>
    <scope>NUCLEOTIDE SEQUENCE</scope>
    <source>
        <strain evidence="1">S-188037</strain>
    </source>
</reference>
<feature type="non-terminal residue" evidence="1">
    <location>
        <position position="49"/>
    </location>
</feature>
<proteinExistence type="predicted"/>
<name>A0AAD4XAW7_9MAGN</name>
<protein>
    <submittedName>
        <fullName evidence="1">Uncharacterized protein</fullName>
    </submittedName>
</protein>
<feature type="non-terminal residue" evidence="1">
    <location>
        <position position="1"/>
    </location>
</feature>